<dbReference type="PANTHER" id="PTHR32060:SF22">
    <property type="entry name" value="CARBOXYL-TERMINAL-PROCESSING PEPTIDASE 3, CHLOROPLASTIC"/>
    <property type="match status" value="1"/>
</dbReference>
<organism evidence="2 3">
    <name type="scientific">Belnapia mucosa</name>
    <dbReference type="NCBI Taxonomy" id="2804532"/>
    <lineage>
        <taxon>Bacteria</taxon>
        <taxon>Pseudomonadati</taxon>
        <taxon>Pseudomonadota</taxon>
        <taxon>Alphaproteobacteria</taxon>
        <taxon>Acetobacterales</taxon>
        <taxon>Roseomonadaceae</taxon>
        <taxon>Belnapia</taxon>
    </lineage>
</organism>
<accession>A0ABS1VAI2</accession>
<dbReference type="PANTHER" id="PTHR32060">
    <property type="entry name" value="TAIL-SPECIFIC PROTEASE"/>
    <property type="match status" value="1"/>
</dbReference>
<name>A0ABS1VAI2_9PROT</name>
<dbReference type="EMBL" id="JAEUXJ010000017">
    <property type="protein sequence ID" value="MBL6458670.1"/>
    <property type="molecule type" value="Genomic_DNA"/>
</dbReference>
<gene>
    <name evidence="2" type="ORF">JMJ55_25365</name>
</gene>
<dbReference type="InterPro" id="IPR029045">
    <property type="entry name" value="ClpP/crotonase-like_dom_sf"/>
</dbReference>
<dbReference type="Gene3D" id="3.90.226.10">
    <property type="entry name" value="2-enoyl-CoA Hydratase, Chain A, domain 1"/>
    <property type="match status" value="1"/>
</dbReference>
<sequence length="709" mass="80009">MAEDQNKNVASRNVPPFFGDAQVDLETAKRLDKFLEQRRRVLNLEKRLEIVDDAISVVEDLYITKIGESGDPLEGLRTLQRELKERVDAGANNYAGKGGPDWLREDDLEFHAEMIRAFTGLRDLHTGYVPPPPFDKAVAFLPFEVEACWEGGERKYIVSNVYKKLPWYNLPKDFERGVEVIRWGEDPMAKAVEMSGDKTSGANAATKLSLGLDRMTAVPLARARCPLDWGVKLTYRTMPGEGQAEEKETEEPVPWYVATIQSEDPEVGRRNETWRALGQGLDDGREAVRQLRRTVHQQEGQAWLPERAKPADRKLVSNVRADKVLEMPEHCEASIVTPYAGDNARSGEEYGYIRIRSFKVANHRSYVRKFARLVAQMPLNGIILDVRDNPGGLILAAERLLQIFTPEYIKPQEMVFRNTGLSRKVIKLVPEYRWRGPDQAPKRPGRGKPRHYSKPAPISSEILCNNVGQHYYGPVVLITNALSYSATELFAAGFKKYEIGKVLGTEKKTGGGRSNVVTRSTLWKNFEHAKRAFGTLKDAAAAQGEKPQDWLREPKWPLKLERPLDTDLRVTIRGVLSDGGKLHNGGVTRDFPHRMTRADVLEDNKDLLKTAADLLKELKKERSPCQLRETSCYKEGDTIVARIKTGNIDILKLFLDQENKARVTAHVANGVHPYEIRGWDAGKGKLLRLEGYSDDNGTTPVATRKIRLQ</sequence>
<dbReference type="InterPro" id="IPR005151">
    <property type="entry name" value="Tail-specific_protease"/>
</dbReference>
<evidence type="ECO:0000313" key="3">
    <source>
        <dbReference type="Proteomes" id="UP000606490"/>
    </source>
</evidence>
<dbReference type="RefSeq" id="WP_202828412.1">
    <property type="nucleotide sequence ID" value="NZ_JAEUXJ010000017.1"/>
</dbReference>
<evidence type="ECO:0000313" key="2">
    <source>
        <dbReference type="EMBL" id="MBL6458670.1"/>
    </source>
</evidence>
<dbReference type="Pfam" id="PF03572">
    <property type="entry name" value="Peptidase_S41"/>
    <property type="match status" value="1"/>
</dbReference>
<dbReference type="Proteomes" id="UP000606490">
    <property type="component" value="Unassembled WGS sequence"/>
</dbReference>
<protein>
    <recommendedName>
        <fullName evidence="1">Tail specific protease domain-containing protein</fullName>
    </recommendedName>
</protein>
<keyword evidence="3" id="KW-1185">Reference proteome</keyword>
<proteinExistence type="predicted"/>
<evidence type="ECO:0000259" key="1">
    <source>
        <dbReference type="Pfam" id="PF03572"/>
    </source>
</evidence>
<dbReference type="SUPFAM" id="SSF52096">
    <property type="entry name" value="ClpP/crotonase"/>
    <property type="match status" value="1"/>
</dbReference>
<reference evidence="2 3" key="1">
    <citation type="submission" date="2021-01" db="EMBL/GenBank/DDBJ databases">
        <title>Belnapia mucosa sp. nov. and Belnapia arida sp. nov., isolated from the Tabernas Desert (Almeria, Spain).</title>
        <authorList>
            <person name="Molina-Menor E."/>
            <person name="Vidal-Verdu A."/>
            <person name="Calonge A."/>
            <person name="Satari L."/>
            <person name="Pereto Magraner J."/>
            <person name="Porcar Miralles M."/>
        </authorList>
    </citation>
    <scope>NUCLEOTIDE SEQUENCE [LARGE SCALE GENOMIC DNA]</scope>
    <source>
        <strain evidence="2 3">T6</strain>
    </source>
</reference>
<dbReference type="CDD" id="cd06567">
    <property type="entry name" value="Peptidase_S41"/>
    <property type="match status" value="1"/>
</dbReference>
<feature type="domain" description="Tail specific protease" evidence="1">
    <location>
        <begin position="350"/>
        <end position="513"/>
    </location>
</feature>
<comment type="caution">
    <text evidence="2">The sequence shown here is derived from an EMBL/GenBank/DDBJ whole genome shotgun (WGS) entry which is preliminary data.</text>
</comment>